<feature type="transmembrane region" description="Helical" evidence="1">
    <location>
        <begin position="175"/>
        <end position="192"/>
    </location>
</feature>
<feature type="transmembrane region" description="Helical" evidence="1">
    <location>
        <begin position="12"/>
        <end position="35"/>
    </location>
</feature>
<feature type="transmembrane region" description="Helical" evidence="1">
    <location>
        <begin position="143"/>
        <end position="163"/>
    </location>
</feature>
<dbReference type="EMBL" id="ACZL01000003">
    <property type="protein sequence ID" value="EHI56666.1"/>
    <property type="molecule type" value="Genomic_DNA"/>
</dbReference>
<dbReference type="Proteomes" id="UP000003011">
    <property type="component" value="Unassembled WGS sequence"/>
</dbReference>
<feature type="transmembrane region" description="Helical" evidence="1">
    <location>
        <begin position="55"/>
        <end position="80"/>
    </location>
</feature>
<dbReference type="InterPro" id="IPR052710">
    <property type="entry name" value="CAAX_protease"/>
</dbReference>
<dbReference type="eggNOG" id="COG1266">
    <property type="taxonomic scope" value="Bacteria"/>
</dbReference>
<dbReference type="Pfam" id="PF02517">
    <property type="entry name" value="Rce1-like"/>
    <property type="match status" value="1"/>
</dbReference>
<feature type="transmembrane region" description="Helical" evidence="1">
    <location>
        <begin position="219"/>
        <end position="240"/>
    </location>
</feature>
<keyword evidence="1" id="KW-0812">Transmembrane</keyword>
<gene>
    <name evidence="3" type="ORF">HMPREF9333_00113</name>
</gene>
<comment type="caution">
    <text evidence="3">The sequence shown here is derived from an EMBL/GenBank/DDBJ whole genome shotgun (WGS) entry which is preliminary data.</text>
</comment>
<evidence type="ECO:0000256" key="1">
    <source>
        <dbReference type="SAM" id="Phobius"/>
    </source>
</evidence>
<name>G5GEX5_9FIRM</name>
<protein>
    <recommendedName>
        <fullName evidence="2">CAAX prenyl protease 2/Lysostaphin resistance protein A-like domain-containing protein</fullName>
    </recommendedName>
</protein>
<proteinExistence type="predicted"/>
<dbReference type="HOGENOM" id="CLU_066413_0_0_9"/>
<dbReference type="GO" id="GO:0080120">
    <property type="term" value="P:CAAX-box protein maturation"/>
    <property type="evidence" value="ECO:0007669"/>
    <property type="project" value="UniProtKB-ARBA"/>
</dbReference>
<feature type="transmembrane region" description="Helical" evidence="1">
    <location>
        <begin position="101"/>
        <end position="123"/>
    </location>
</feature>
<dbReference type="AlphaFoldDB" id="G5GEX5"/>
<accession>G5GEX5</accession>
<dbReference type="GO" id="GO:0004175">
    <property type="term" value="F:endopeptidase activity"/>
    <property type="evidence" value="ECO:0007669"/>
    <property type="project" value="UniProtKB-ARBA"/>
</dbReference>
<dbReference type="PANTHER" id="PTHR36435">
    <property type="entry name" value="SLR1288 PROTEIN"/>
    <property type="match status" value="1"/>
</dbReference>
<feature type="domain" description="CAAX prenyl protease 2/Lysostaphin resistance protein A-like" evidence="2">
    <location>
        <begin position="146"/>
        <end position="231"/>
    </location>
</feature>
<keyword evidence="1" id="KW-1133">Transmembrane helix</keyword>
<dbReference type="OrthoDB" id="9782250at2"/>
<feature type="transmembrane region" description="Helical" evidence="1">
    <location>
        <begin position="198"/>
        <end position="214"/>
    </location>
</feature>
<dbReference type="RefSeq" id="WP_005539042.1">
    <property type="nucleotide sequence ID" value="NZ_JH378829.1"/>
</dbReference>
<evidence type="ECO:0000259" key="2">
    <source>
        <dbReference type="Pfam" id="PF02517"/>
    </source>
</evidence>
<evidence type="ECO:0000313" key="4">
    <source>
        <dbReference type="Proteomes" id="UP000003011"/>
    </source>
</evidence>
<evidence type="ECO:0000313" key="3">
    <source>
        <dbReference type="EMBL" id="EHI56666.1"/>
    </source>
</evidence>
<keyword evidence="4" id="KW-1185">Reference proteome</keyword>
<dbReference type="PANTHER" id="PTHR36435:SF1">
    <property type="entry name" value="CAAX AMINO TERMINAL PROTEASE FAMILY PROTEIN"/>
    <property type="match status" value="1"/>
</dbReference>
<sequence>MGLLKKLWSSLYPALLYGTVHAFLLLILMSVYFYSVTDGNYGDYLETLYVVTNAALKNTILFSGIAAVIYLPLMAGLYISDRLRWNFNDGIIVRKTTITDYIIIILLGIALAFTLNIAVSYFINEFDIKDKNFDELKDSIDNASLGLQLLVVAIIAPVVEEVIYRGLVYRRLRHYFGNISAIIASSILFGVLHGNLVQGIYASISGIVLAYIYYKKENIFLCIAYHMAANTSVVLLPQLVLMSGQELQTEDIGAASIGFVIYVLISVVMSIAGLVYLIRIKVDKDVVFGREMI</sequence>
<reference evidence="3 4" key="1">
    <citation type="submission" date="2011-08" db="EMBL/GenBank/DDBJ databases">
        <title>The Genome Sequence of Johnsonella ignava ATCC 51276.</title>
        <authorList>
            <consortium name="The Broad Institute Genome Sequencing Platform"/>
            <person name="Earl A."/>
            <person name="Ward D."/>
            <person name="Feldgarden M."/>
            <person name="Gevers D."/>
            <person name="Izard J."/>
            <person name="Blanton J.M."/>
            <person name="Baranova O.V."/>
            <person name="Dewhirst F.E."/>
            <person name="Young S.K."/>
            <person name="Zeng Q."/>
            <person name="Gargeya S."/>
            <person name="Fitzgerald M."/>
            <person name="Haas B."/>
            <person name="Abouelleil A."/>
            <person name="Alvarado L."/>
            <person name="Arachchi H.M."/>
            <person name="Berlin A."/>
            <person name="Brown A."/>
            <person name="Chapman S.B."/>
            <person name="Chen Z."/>
            <person name="Dunbar C."/>
            <person name="Freedman E."/>
            <person name="Gearin G."/>
            <person name="Gellesch M."/>
            <person name="Goldberg J."/>
            <person name="Griggs A."/>
            <person name="Gujja S."/>
            <person name="Heiman D."/>
            <person name="Howarth C."/>
            <person name="Larson L."/>
            <person name="Lui A."/>
            <person name="MacDonald P.J.P."/>
            <person name="Montmayeur A."/>
            <person name="Murphy C."/>
            <person name="Neiman D."/>
            <person name="Pearson M."/>
            <person name="Priest M."/>
            <person name="Roberts A."/>
            <person name="Saif S."/>
            <person name="Shea T."/>
            <person name="Shenoy N."/>
            <person name="Sisk P."/>
            <person name="Stolte C."/>
            <person name="Sykes S."/>
            <person name="Wortman J."/>
            <person name="Nusbaum C."/>
            <person name="Birren B."/>
        </authorList>
    </citation>
    <scope>NUCLEOTIDE SEQUENCE [LARGE SCALE GENOMIC DNA]</scope>
    <source>
        <strain evidence="3 4">ATCC 51276</strain>
    </source>
</reference>
<keyword evidence="1" id="KW-0472">Membrane</keyword>
<feature type="transmembrane region" description="Helical" evidence="1">
    <location>
        <begin position="252"/>
        <end position="278"/>
    </location>
</feature>
<dbReference type="InterPro" id="IPR003675">
    <property type="entry name" value="Rce1/LyrA-like_dom"/>
</dbReference>
<dbReference type="STRING" id="679200.HMPREF9333_00113"/>
<organism evidence="3 4">
    <name type="scientific">Johnsonella ignava ATCC 51276</name>
    <dbReference type="NCBI Taxonomy" id="679200"/>
    <lineage>
        <taxon>Bacteria</taxon>
        <taxon>Bacillati</taxon>
        <taxon>Bacillota</taxon>
        <taxon>Clostridia</taxon>
        <taxon>Lachnospirales</taxon>
        <taxon>Lachnospiraceae</taxon>
        <taxon>Johnsonella</taxon>
    </lineage>
</organism>